<keyword evidence="1" id="KW-0732">Signal</keyword>
<keyword evidence="3" id="KW-1185">Reference proteome</keyword>
<evidence type="ECO:0008006" key="4">
    <source>
        <dbReference type="Google" id="ProtNLM"/>
    </source>
</evidence>
<sequence>MKILPKLVAMTVFFVAGSAAAETQLNMGGSTTTSTFYPYYSAIANGITDNEPDLNVTVVSTGGFSANSVLLQEGELDFGGISPDLIADAEAQGYKGFRVLWWTYPAIQNMMATKASGITDLAGFEGKCFHPGMNGSSQQTNMLRVLKALDIQPKLYMSDSTDAINALKNGRCDGQMRATQGPRLDSASAELNLTTPLRPIGFTHEQIEKIHKALPWMSFYDMPAGVTDGADPYTVHAIWIGFTATERMNEDMAYRLVKGMLASTKAQTAALPALNGVDIAKQTLEVSTYPLHAGAVRAYREAGYQVPERLLPPGMKN</sequence>
<dbReference type="Proteomes" id="UP000233458">
    <property type="component" value="Chromosome"/>
</dbReference>
<evidence type="ECO:0000256" key="1">
    <source>
        <dbReference type="SAM" id="SignalP"/>
    </source>
</evidence>
<feature type="chain" id="PRO_5045664732" description="C4-dicarboxylate ABC transporter substrate-binding protein" evidence="1">
    <location>
        <begin position="22"/>
        <end position="317"/>
    </location>
</feature>
<dbReference type="Gene3D" id="3.40.190.10">
    <property type="entry name" value="Periplasmic binding protein-like II"/>
    <property type="match status" value="2"/>
</dbReference>
<accession>A0ABM6Q4U4</accession>
<evidence type="ECO:0000313" key="3">
    <source>
        <dbReference type="Proteomes" id="UP000233458"/>
    </source>
</evidence>
<dbReference type="RefSeq" id="WP_101283158.1">
    <property type="nucleotide sequence ID" value="NZ_CP024199.1"/>
</dbReference>
<reference evidence="2 3" key="1">
    <citation type="submission" date="2017-10" db="EMBL/GenBank/DDBJ databases">
        <title>Biodiversity and function of Thalassospira species in the particle-attached aromatic-hydrocarbon-degrading consortia from the surface seawater of the China South Sea.</title>
        <authorList>
            <person name="Dong C."/>
            <person name="Liu R."/>
            <person name="Shao Z."/>
        </authorList>
    </citation>
    <scope>NUCLEOTIDE SEQUENCE [LARGE SCALE GENOMIC DNA]</scope>
    <source>
        <strain evidence="2 3">CSC3H3</strain>
    </source>
</reference>
<dbReference type="InterPro" id="IPR011852">
    <property type="entry name" value="TRAP_TAXI"/>
</dbReference>
<dbReference type="NCBIfam" id="TIGR02122">
    <property type="entry name" value="TRAP_TAXI"/>
    <property type="match status" value="1"/>
</dbReference>
<dbReference type="EMBL" id="CP024199">
    <property type="protein sequence ID" value="AUG51472.1"/>
    <property type="molecule type" value="Genomic_DNA"/>
</dbReference>
<dbReference type="SUPFAM" id="SSF53850">
    <property type="entry name" value="Periplasmic binding protein-like II"/>
    <property type="match status" value="1"/>
</dbReference>
<feature type="signal peptide" evidence="1">
    <location>
        <begin position="1"/>
        <end position="21"/>
    </location>
</feature>
<dbReference type="PANTHER" id="PTHR42941">
    <property type="entry name" value="SLL1037 PROTEIN"/>
    <property type="match status" value="1"/>
</dbReference>
<evidence type="ECO:0000313" key="2">
    <source>
        <dbReference type="EMBL" id="AUG51472.1"/>
    </source>
</evidence>
<dbReference type="Pfam" id="PF16868">
    <property type="entry name" value="NMT1_3"/>
    <property type="match status" value="1"/>
</dbReference>
<proteinExistence type="predicted"/>
<name>A0ABM6Q4U4_9PROT</name>
<gene>
    <name evidence="2" type="ORF">CSC3H3_01165</name>
</gene>
<protein>
    <recommendedName>
        <fullName evidence="4">C4-dicarboxylate ABC transporter substrate-binding protein</fullName>
    </recommendedName>
</protein>
<dbReference type="PANTHER" id="PTHR42941:SF1">
    <property type="entry name" value="SLL1037 PROTEIN"/>
    <property type="match status" value="1"/>
</dbReference>
<organism evidence="2 3">
    <name type="scientific">Thalassospira marina</name>
    <dbReference type="NCBI Taxonomy" id="2048283"/>
    <lineage>
        <taxon>Bacteria</taxon>
        <taxon>Pseudomonadati</taxon>
        <taxon>Pseudomonadota</taxon>
        <taxon>Alphaproteobacteria</taxon>
        <taxon>Rhodospirillales</taxon>
        <taxon>Thalassospiraceae</taxon>
        <taxon>Thalassospira</taxon>
    </lineage>
</organism>